<keyword evidence="3 4" id="KW-0732">Signal</keyword>
<dbReference type="AlphaFoldDB" id="A0A2N3PLS4"/>
<keyword evidence="7" id="KW-1185">Reference proteome</keyword>
<dbReference type="GO" id="GO:0042597">
    <property type="term" value="C:periplasmic space"/>
    <property type="evidence" value="ECO:0007669"/>
    <property type="project" value="InterPro"/>
</dbReference>
<proteinExistence type="inferred from homology"/>
<dbReference type="SUPFAM" id="SSF53955">
    <property type="entry name" value="Lysozyme-like"/>
    <property type="match status" value="1"/>
</dbReference>
<dbReference type="RefSeq" id="WP_101253808.1">
    <property type="nucleotide sequence ID" value="NZ_PIUM01000071.1"/>
</dbReference>
<dbReference type="Gene3D" id="1.10.530.10">
    <property type="match status" value="1"/>
</dbReference>
<comment type="caution">
    <text evidence="6">The sequence shown here is derived from an EMBL/GenBank/DDBJ whole genome shotgun (WGS) entry which is preliminary data.</text>
</comment>
<dbReference type="GO" id="GO:0004553">
    <property type="term" value="F:hydrolase activity, hydrolyzing O-glycosyl compounds"/>
    <property type="evidence" value="ECO:0007669"/>
    <property type="project" value="InterPro"/>
</dbReference>
<accession>A0A2N3PLS4</accession>
<protein>
    <submittedName>
        <fullName evidence="6">Murein transglycosylase</fullName>
    </submittedName>
</protein>
<dbReference type="Pfam" id="PF01464">
    <property type="entry name" value="SLT"/>
    <property type="match status" value="1"/>
</dbReference>
<evidence type="ECO:0000256" key="3">
    <source>
        <dbReference type="ARBA" id="ARBA00022729"/>
    </source>
</evidence>
<dbReference type="PANTHER" id="PTHR37423:SF2">
    <property type="entry name" value="MEMBRANE-BOUND LYTIC MUREIN TRANSGLYCOSYLASE C"/>
    <property type="match status" value="1"/>
</dbReference>
<comment type="similarity">
    <text evidence="1">Belongs to the transglycosylase Slt family.</text>
</comment>
<dbReference type="PANTHER" id="PTHR37423">
    <property type="entry name" value="SOLUBLE LYTIC MUREIN TRANSGLYCOSYLASE-RELATED"/>
    <property type="match status" value="1"/>
</dbReference>
<sequence length="656" mass="73321">MKEWFAIGLVAAALCLGATPVRADLLSADDEKLYHEAFNAARNDHYDWAQAAAAKAHSKLLAKVLQWQYYTQANSGAGFAEITAFIRANPTWPQISTLQRRAEEVITAATPDSVILDWFSTSAPQTVDGAMAYGRALINAGQNEKALKLLRDTWVGGNFGPIQERQFLDTFQEILRDEEDDARFDRLLWTHQEQAAARQLSRVDDSFRLLAQARLALDNDEANAEALAARLPERFKNDPGLLYELVHYRRQHDKDDQAIALLSHPAADTVHPEMWWTERAVLARRALAQGRISQAYEIARRHGQMDGAGFADAEWFSGWIALRFLSDYEVALGHFTRMFERVSSAQSRSRAAYWAGRASDALGRGDDSVRWYNLAAVHITTFYGQLAAGRLNRDQLWPLPADPEPTAADHENFERHELVRVARMLGQIKETDLIRPFMMRMAELSDSPGTRTLAAGLASTLGRSDIAVSVAKRSEREGVPIVTSGYPVPRLNTADRPERALVFGVIRQESAFYHQAVSPAGARGLMQLMPTTAAKIAKAMNVVFKKKEALANALTQDPGLNVKLGSAYLEDLLADFNGSYILSVASYNAGPSRVRKWMRDLGDPRQPDVDAVDWIESIPFAETRNYVQRVLEGVQVYRRRLGVTDPTLSLERDVKR</sequence>
<dbReference type="Gene3D" id="1.25.20.10">
    <property type="entry name" value="Bacterial muramidases"/>
    <property type="match status" value="1"/>
</dbReference>
<name>A0A2N3PLS4_9PROT</name>
<evidence type="ECO:0000256" key="2">
    <source>
        <dbReference type="ARBA" id="ARBA00009387"/>
    </source>
</evidence>
<feature type="signal peptide" evidence="4">
    <location>
        <begin position="1"/>
        <end position="23"/>
    </location>
</feature>
<organism evidence="6 7">
    <name type="scientific">Telmatospirillum siberiense</name>
    <dbReference type="NCBI Taxonomy" id="382514"/>
    <lineage>
        <taxon>Bacteria</taxon>
        <taxon>Pseudomonadati</taxon>
        <taxon>Pseudomonadota</taxon>
        <taxon>Alphaproteobacteria</taxon>
        <taxon>Rhodospirillales</taxon>
        <taxon>Rhodospirillaceae</taxon>
        <taxon>Telmatospirillum</taxon>
    </lineage>
</organism>
<evidence type="ECO:0000259" key="5">
    <source>
        <dbReference type="Pfam" id="PF01464"/>
    </source>
</evidence>
<dbReference type="EMBL" id="PIUM01000071">
    <property type="protein sequence ID" value="PKU21350.1"/>
    <property type="molecule type" value="Genomic_DNA"/>
</dbReference>
<evidence type="ECO:0000313" key="6">
    <source>
        <dbReference type="EMBL" id="PKU21350.1"/>
    </source>
</evidence>
<reference evidence="7" key="1">
    <citation type="submission" date="2017-12" db="EMBL/GenBank/DDBJ databases">
        <title>Draft genome sequence of Telmatospirillum siberiense 26-4b1T, an acidotolerant peatland alphaproteobacterium potentially involved in sulfur cycling.</title>
        <authorList>
            <person name="Hausmann B."/>
            <person name="Pjevac P."/>
            <person name="Schreck K."/>
            <person name="Herbold C.W."/>
            <person name="Daims H."/>
            <person name="Wagner M."/>
            <person name="Pester M."/>
            <person name="Loy A."/>
        </authorList>
    </citation>
    <scope>NUCLEOTIDE SEQUENCE [LARGE SCALE GENOMIC DNA]</scope>
    <source>
        <strain evidence="7">26-4b1</strain>
    </source>
</reference>
<gene>
    <name evidence="6" type="ORF">CWS72_27215</name>
</gene>
<evidence type="ECO:0000256" key="4">
    <source>
        <dbReference type="SAM" id="SignalP"/>
    </source>
</evidence>
<feature type="domain" description="Transglycosylase SLT" evidence="5">
    <location>
        <begin position="498"/>
        <end position="600"/>
    </location>
</feature>
<dbReference type="InterPro" id="IPR008939">
    <property type="entry name" value="Lytic_TGlycosylase_superhlx_U"/>
</dbReference>
<feature type="chain" id="PRO_5014897827" evidence="4">
    <location>
        <begin position="24"/>
        <end position="656"/>
    </location>
</feature>
<dbReference type="SUPFAM" id="SSF48435">
    <property type="entry name" value="Bacterial muramidases"/>
    <property type="match status" value="1"/>
</dbReference>
<evidence type="ECO:0000313" key="7">
    <source>
        <dbReference type="Proteomes" id="UP000233293"/>
    </source>
</evidence>
<comment type="similarity">
    <text evidence="2">Belongs to the virb1 family.</text>
</comment>
<dbReference type="OrthoDB" id="9815002at2"/>
<dbReference type="CDD" id="cd13401">
    <property type="entry name" value="Slt70-like"/>
    <property type="match status" value="1"/>
</dbReference>
<dbReference type="InterPro" id="IPR008258">
    <property type="entry name" value="Transglycosylase_SLT_dom_1"/>
</dbReference>
<evidence type="ECO:0000256" key="1">
    <source>
        <dbReference type="ARBA" id="ARBA00007734"/>
    </source>
</evidence>
<dbReference type="InterPro" id="IPR023346">
    <property type="entry name" value="Lysozyme-like_dom_sf"/>
</dbReference>
<dbReference type="Proteomes" id="UP000233293">
    <property type="component" value="Unassembled WGS sequence"/>
</dbReference>